<gene>
    <name evidence="5" type="ordered locus">AXX17_At5g55020</name>
</gene>
<protein>
    <recommendedName>
        <fullName evidence="7">WEB family protein At5g55860</fullName>
    </recommendedName>
</protein>
<dbReference type="Proteomes" id="UP000078284">
    <property type="component" value="Chromosome 5"/>
</dbReference>
<organism evidence="5 6">
    <name type="scientific">Arabidopsis thaliana</name>
    <name type="common">Mouse-ear cress</name>
    <dbReference type="NCBI Taxonomy" id="3702"/>
    <lineage>
        <taxon>Eukaryota</taxon>
        <taxon>Viridiplantae</taxon>
        <taxon>Streptophyta</taxon>
        <taxon>Embryophyta</taxon>
        <taxon>Tracheophyta</taxon>
        <taxon>Spermatophyta</taxon>
        <taxon>Magnoliopsida</taxon>
        <taxon>eudicotyledons</taxon>
        <taxon>Gunneridae</taxon>
        <taxon>Pentapetalae</taxon>
        <taxon>rosids</taxon>
        <taxon>malvids</taxon>
        <taxon>Brassicales</taxon>
        <taxon>Brassicaceae</taxon>
        <taxon>Camelineae</taxon>
        <taxon>Arabidopsis</taxon>
    </lineage>
</organism>
<feature type="compositionally biased region" description="Low complexity" evidence="4">
    <location>
        <begin position="468"/>
        <end position="482"/>
    </location>
</feature>
<feature type="coiled-coil region" evidence="3">
    <location>
        <begin position="269"/>
        <end position="356"/>
    </location>
</feature>
<dbReference type="PANTHER" id="PTHR32054:SF3">
    <property type="entry name" value="HEAVY CHAIN, PUTATIVE, EXPRESSED-RELATED"/>
    <property type="match status" value="1"/>
</dbReference>
<comment type="similarity">
    <text evidence="1">Belongs to the WEB family.</text>
</comment>
<feature type="region of interest" description="Disordered" evidence="4">
    <location>
        <begin position="443"/>
        <end position="483"/>
    </location>
</feature>
<sequence>MVAKKGRRDSSDSSPIVEVGEIDTSAPFQSVKDAVNLFGEAAFSAEKPVFRKPNPQSAEKVLVKQTELHLAQKELNKLKEQLKNAETIREQALSELEWSKRTVDELTRKLEAVNESRDSANKATEAAKSLIEEAKPGNVSVASSSDAQTRDMEEYGEVCKELDTAKQELRKIRQVSNEILETKTVALSKVEEAKKVSKVHSEKIELLRKEIAAVNESVEQTKLACSQARKEQSEIFAEKEIQQKSYKAGMEESAKKSLALKNEFDPEFAKKLEVQLTETYNEIDELQKQMETAKASDIDSVNGVSLELNEAKGLFEKLVEEEKSLQELVESLKAELKNVKMEHDEVEAKEAEIESVAGDLHLKLSRSKSELEQCVAEESKAKAALEDMMLTINQISSETEAARREAEGMRNKAKELMKEAESAHLALEDSELHLRVALDEAEEAKAAETKALEQIKSMSEKTNAARNSTSSESGSQSITLSQEEFKSLSKRAEVFDKLAEMKVAAALAQVEAVRASENETLKKLETTQEEIKKLKTATEEALKKAAMADAAKKAVEGELRRWRERDQKKAEEVATRILAEAEMKMASESSPQQHYKAPKQKPVNNKLEKTKTSVVSKKVLMPNLSGIFNRKKNQVEWGSPSYLPGEKPF</sequence>
<comment type="caution">
    <text evidence="5">The sequence shown here is derived from an EMBL/GenBank/DDBJ whole genome shotgun (WGS) entry which is preliminary data.</text>
</comment>
<feature type="region of interest" description="Disordered" evidence="4">
    <location>
        <begin position="584"/>
        <end position="611"/>
    </location>
</feature>
<feature type="coiled-coil region" evidence="3">
    <location>
        <begin position="61"/>
        <end position="133"/>
    </location>
</feature>
<dbReference type="Pfam" id="PF05701">
    <property type="entry name" value="WEMBL"/>
    <property type="match status" value="1"/>
</dbReference>
<evidence type="ECO:0000256" key="1">
    <source>
        <dbReference type="ARBA" id="ARBA00005485"/>
    </source>
</evidence>
<evidence type="ECO:0008006" key="7">
    <source>
        <dbReference type="Google" id="ProtNLM"/>
    </source>
</evidence>
<dbReference type="ExpressionAtlas" id="A0A178UJA1">
    <property type="expression patterns" value="baseline and differential"/>
</dbReference>
<dbReference type="InterPro" id="IPR008545">
    <property type="entry name" value="Web"/>
</dbReference>
<evidence type="ECO:0000256" key="4">
    <source>
        <dbReference type="SAM" id="MobiDB-lite"/>
    </source>
</evidence>
<feature type="coiled-coil region" evidence="3">
    <location>
        <begin position="190"/>
        <end position="224"/>
    </location>
</feature>
<dbReference type="EMBL" id="LUHQ01000005">
    <property type="protein sequence ID" value="OAO93799.1"/>
    <property type="molecule type" value="Genomic_DNA"/>
</dbReference>
<evidence type="ECO:0000256" key="3">
    <source>
        <dbReference type="SAM" id="Coils"/>
    </source>
</evidence>
<proteinExistence type="inferred from homology"/>
<reference evidence="6" key="1">
    <citation type="journal article" date="2016" name="Proc. Natl. Acad. Sci. U.S.A.">
        <title>Chromosome-level assembly of Arabidopsis thaliana Ler reveals the extent of translocation and inversion polymorphisms.</title>
        <authorList>
            <person name="Zapata L."/>
            <person name="Ding J."/>
            <person name="Willing E.M."/>
            <person name="Hartwig B."/>
            <person name="Bezdan D."/>
            <person name="Jiao W.B."/>
            <person name="Patel V."/>
            <person name="Velikkakam James G."/>
            <person name="Koornneef M."/>
            <person name="Ossowski S."/>
            <person name="Schneeberger K."/>
        </authorList>
    </citation>
    <scope>NUCLEOTIDE SEQUENCE [LARGE SCALE GENOMIC DNA]</scope>
    <source>
        <strain evidence="6">cv. Landsberg erecta</strain>
    </source>
</reference>
<dbReference type="AlphaFoldDB" id="A0A178UJA1"/>
<evidence type="ECO:0000313" key="6">
    <source>
        <dbReference type="Proteomes" id="UP000078284"/>
    </source>
</evidence>
<feature type="coiled-coil region" evidence="3">
    <location>
        <begin position="507"/>
        <end position="544"/>
    </location>
</feature>
<feature type="compositionally biased region" description="Polar residues" evidence="4">
    <location>
        <begin position="456"/>
        <end position="467"/>
    </location>
</feature>
<keyword evidence="2 3" id="KW-0175">Coiled coil</keyword>
<name>A0A178UJA1_ARATH</name>
<evidence type="ECO:0000313" key="5">
    <source>
        <dbReference type="EMBL" id="OAO93799.1"/>
    </source>
</evidence>
<feature type="compositionally biased region" description="Basic and acidic residues" evidence="4">
    <location>
        <begin position="443"/>
        <end position="453"/>
    </location>
</feature>
<dbReference type="PANTHER" id="PTHR32054">
    <property type="entry name" value="HEAVY CHAIN, PUTATIVE, EXPRESSED-RELATED-RELATED"/>
    <property type="match status" value="1"/>
</dbReference>
<accession>A0A178UJA1</accession>
<evidence type="ECO:0000256" key="2">
    <source>
        <dbReference type="ARBA" id="ARBA00023054"/>
    </source>
</evidence>